<dbReference type="Proteomes" id="UP000199072">
    <property type="component" value="Unassembled WGS sequence"/>
</dbReference>
<accession>A0A1G6W5L8</accession>
<feature type="signal peptide" evidence="1">
    <location>
        <begin position="1"/>
        <end position="19"/>
    </location>
</feature>
<evidence type="ECO:0000313" key="3">
    <source>
        <dbReference type="Proteomes" id="UP000199072"/>
    </source>
</evidence>
<keyword evidence="1" id="KW-0732">Signal</keyword>
<keyword evidence="3" id="KW-1185">Reference proteome</keyword>
<dbReference type="OrthoDB" id="3034330at2"/>
<feature type="chain" id="PRO_5011666441" description="DUF4412 domain-containing protein" evidence="1">
    <location>
        <begin position="20"/>
        <end position="306"/>
    </location>
</feature>
<evidence type="ECO:0008006" key="4">
    <source>
        <dbReference type="Google" id="ProtNLM"/>
    </source>
</evidence>
<dbReference type="Pfam" id="PF19777">
    <property type="entry name" value="DUF6263"/>
    <property type="match status" value="1"/>
</dbReference>
<evidence type="ECO:0000256" key="1">
    <source>
        <dbReference type="SAM" id="SignalP"/>
    </source>
</evidence>
<name>A0A1G6W5L8_9SPHI</name>
<organism evidence="2 3">
    <name type="scientific">Mucilaginibacter pineti</name>
    <dbReference type="NCBI Taxonomy" id="1391627"/>
    <lineage>
        <taxon>Bacteria</taxon>
        <taxon>Pseudomonadati</taxon>
        <taxon>Bacteroidota</taxon>
        <taxon>Sphingobacteriia</taxon>
        <taxon>Sphingobacteriales</taxon>
        <taxon>Sphingobacteriaceae</taxon>
        <taxon>Mucilaginibacter</taxon>
    </lineage>
</organism>
<evidence type="ECO:0000313" key="2">
    <source>
        <dbReference type="EMBL" id="SDD60316.1"/>
    </source>
</evidence>
<gene>
    <name evidence="2" type="ORF">SAMN05216464_10236</name>
</gene>
<dbReference type="STRING" id="1391627.SAMN05216464_10236"/>
<proteinExistence type="predicted"/>
<dbReference type="AlphaFoldDB" id="A0A1G6W5L8"/>
<sequence>MKHLFNLLMLLTATLACQAQKFKPALHLTKGNTYDMITSTSSAIQQTMNGQVNNINIAINGTTSFKVLNADDSLYYMEVNYKSLGMKMQMAGSNANFDSNKSDSTDIMSSILKGLVNKPFTAIITKSGKIKSVENAEKMISSVLDGFPQIQGAQKEQVKTQFLKSFGSEAIKTSLEMSTAVFPEKAVAKNEKWTIVNNIETTMTAKVSTVYQLTDVSPTSYIIHGDGAIVTDNATGYKQISGMPMQYNMKGTSTADIKADKVTGWITEAKIKQQISGTVNIKDNPQVPGGASFPMTVTNETITTDK</sequence>
<dbReference type="InterPro" id="IPR046230">
    <property type="entry name" value="DUF6263"/>
</dbReference>
<protein>
    <recommendedName>
        <fullName evidence="4">DUF4412 domain-containing protein</fullName>
    </recommendedName>
</protein>
<dbReference type="RefSeq" id="WP_091145229.1">
    <property type="nucleotide sequence ID" value="NZ_FNAI01000002.1"/>
</dbReference>
<dbReference type="EMBL" id="FNAI01000002">
    <property type="protein sequence ID" value="SDD60316.1"/>
    <property type="molecule type" value="Genomic_DNA"/>
</dbReference>
<dbReference type="PROSITE" id="PS51257">
    <property type="entry name" value="PROKAR_LIPOPROTEIN"/>
    <property type="match status" value="1"/>
</dbReference>
<reference evidence="2 3" key="1">
    <citation type="submission" date="2016-10" db="EMBL/GenBank/DDBJ databases">
        <authorList>
            <person name="de Groot N.N."/>
        </authorList>
    </citation>
    <scope>NUCLEOTIDE SEQUENCE [LARGE SCALE GENOMIC DNA]</scope>
    <source>
        <strain evidence="2 3">47C3B</strain>
    </source>
</reference>